<dbReference type="KEGG" id="tva:4774937"/>
<dbReference type="SMR" id="A2DRX7"/>
<dbReference type="AlphaFoldDB" id="A2DRX7"/>
<dbReference type="Proteomes" id="UP000001542">
    <property type="component" value="Unassembled WGS sequence"/>
</dbReference>
<keyword evidence="3" id="KW-1185">Reference proteome</keyword>
<dbReference type="InParanoid" id="A2DRX7"/>
<dbReference type="EMBL" id="DS113237">
    <property type="protein sequence ID" value="EAY16924.1"/>
    <property type="molecule type" value="Genomic_DNA"/>
</dbReference>
<sequence>MSAFHDSNPVDQDALQYLKKMQSSIEVNLSKLEAEFANLKQHKGQNRAEQKPHAQKSQVVTSETGHAPHWDQVIQFVQKGQQEEAVYSLVRVVQRLLDEKATKKTLNEKANKTYVDSLFGTISNSMSTNLEASTTGSLETLNERIAGLHAKIQSVRQYMETELRDIEASIQNLTRPDEAKSK</sequence>
<dbReference type="VEuPathDB" id="TrichDB:TVAGG3_0978360"/>
<proteinExistence type="predicted"/>
<protein>
    <submittedName>
        <fullName evidence="2">Uncharacterized protein</fullName>
    </submittedName>
</protein>
<evidence type="ECO:0000313" key="2">
    <source>
        <dbReference type="EMBL" id="EAY16924.1"/>
    </source>
</evidence>
<accession>A2DRX7</accession>
<gene>
    <name evidence="2" type="ORF">TVAG_150760</name>
</gene>
<reference evidence="2" key="1">
    <citation type="submission" date="2006-10" db="EMBL/GenBank/DDBJ databases">
        <authorList>
            <person name="Amadeo P."/>
            <person name="Zhao Q."/>
            <person name="Wortman J."/>
            <person name="Fraser-Liggett C."/>
            <person name="Carlton J."/>
        </authorList>
    </citation>
    <scope>NUCLEOTIDE SEQUENCE</scope>
    <source>
        <strain evidence="2">G3</strain>
    </source>
</reference>
<feature type="compositionally biased region" description="Polar residues" evidence="1">
    <location>
        <begin position="55"/>
        <end position="64"/>
    </location>
</feature>
<organism evidence="2 3">
    <name type="scientific">Trichomonas vaginalis (strain ATCC PRA-98 / G3)</name>
    <dbReference type="NCBI Taxonomy" id="412133"/>
    <lineage>
        <taxon>Eukaryota</taxon>
        <taxon>Metamonada</taxon>
        <taxon>Parabasalia</taxon>
        <taxon>Trichomonadida</taxon>
        <taxon>Trichomonadidae</taxon>
        <taxon>Trichomonas</taxon>
    </lineage>
</organism>
<reference evidence="2" key="2">
    <citation type="journal article" date="2007" name="Science">
        <title>Draft genome sequence of the sexually transmitted pathogen Trichomonas vaginalis.</title>
        <authorList>
            <person name="Carlton J.M."/>
            <person name="Hirt R.P."/>
            <person name="Silva J.C."/>
            <person name="Delcher A.L."/>
            <person name="Schatz M."/>
            <person name="Zhao Q."/>
            <person name="Wortman J.R."/>
            <person name="Bidwell S.L."/>
            <person name="Alsmark U.C.M."/>
            <person name="Besteiro S."/>
            <person name="Sicheritz-Ponten T."/>
            <person name="Noel C.J."/>
            <person name="Dacks J.B."/>
            <person name="Foster P.G."/>
            <person name="Simillion C."/>
            <person name="Van de Peer Y."/>
            <person name="Miranda-Saavedra D."/>
            <person name="Barton G.J."/>
            <person name="Westrop G.D."/>
            <person name="Mueller S."/>
            <person name="Dessi D."/>
            <person name="Fiori P.L."/>
            <person name="Ren Q."/>
            <person name="Paulsen I."/>
            <person name="Zhang H."/>
            <person name="Bastida-Corcuera F.D."/>
            <person name="Simoes-Barbosa A."/>
            <person name="Brown M.T."/>
            <person name="Hayes R.D."/>
            <person name="Mukherjee M."/>
            <person name="Okumura C.Y."/>
            <person name="Schneider R."/>
            <person name="Smith A.J."/>
            <person name="Vanacova S."/>
            <person name="Villalvazo M."/>
            <person name="Haas B.J."/>
            <person name="Pertea M."/>
            <person name="Feldblyum T.V."/>
            <person name="Utterback T.R."/>
            <person name="Shu C.L."/>
            <person name="Osoegawa K."/>
            <person name="de Jong P.J."/>
            <person name="Hrdy I."/>
            <person name="Horvathova L."/>
            <person name="Zubacova Z."/>
            <person name="Dolezal P."/>
            <person name="Malik S.B."/>
            <person name="Logsdon J.M. Jr."/>
            <person name="Henze K."/>
            <person name="Gupta A."/>
            <person name="Wang C.C."/>
            <person name="Dunne R.L."/>
            <person name="Upcroft J.A."/>
            <person name="Upcroft P."/>
            <person name="White O."/>
            <person name="Salzberg S.L."/>
            <person name="Tang P."/>
            <person name="Chiu C.-H."/>
            <person name="Lee Y.-S."/>
            <person name="Embley T.M."/>
            <person name="Coombs G.H."/>
            <person name="Mottram J.C."/>
            <person name="Tachezy J."/>
            <person name="Fraser-Liggett C.M."/>
            <person name="Johnson P.J."/>
        </authorList>
    </citation>
    <scope>NUCLEOTIDE SEQUENCE [LARGE SCALE GENOMIC DNA]</scope>
    <source>
        <strain evidence="2">G3</strain>
    </source>
</reference>
<evidence type="ECO:0000256" key="1">
    <source>
        <dbReference type="SAM" id="MobiDB-lite"/>
    </source>
</evidence>
<dbReference type="RefSeq" id="XP_001329147.1">
    <property type="nucleotide sequence ID" value="XM_001329112.1"/>
</dbReference>
<dbReference type="VEuPathDB" id="TrichDB:TVAG_150760"/>
<feature type="region of interest" description="Disordered" evidence="1">
    <location>
        <begin position="41"/>
        <end position="64"/>
    </location>
</feature>
<dbReference type="OrthoDB" id="10564857at2759"/>
<name>A2DRX7_TRIV3</name>
<evidence type="ECO:0000313" key="3">
    <source>
        <dbReference type="Proteomes" id="UP000001542"/>
    </source>
</evidence>